<feature type="domain" description="Cupin type-1" evidence="2">
    <location>
        <begin position="134"/>
        <end position="200"/>
    </location>
</feature>
<gene>
    <name evidence="3" type="ORF">RJ641_004021</name>
</gene>
<evidence type="ECO:0000313" key="4">
    <source>
        <dbReference type="Proteomes" id="UP001370490"/>
    </source>
</evidence>
<comment type="caution">
    <text evidence="3">The sequence shown here is derived from an EMBL/GenBank/DDBJ whole genome shotgun (WGS) entry which is preliminary data.</text>
</comment>
<evidence type="ECO:0000259" key="2">
    <source>
        <dbReference type="Pfam" id="PF00190"/>
    </source>
</evidence>
<organism evidence="3 4">
    <name type="scientific">Dillenia turbinata</name>
    <dbReference type="NCBI Taxonomy" id="194707"/>
    <lineage>
        <taxon>Eukaryota</taxon>
        <taxon>Viridiplantae</taxon>
        <taxon>Streptophyta</taxon>
        <taxon>Embryophyta</taxon>
        <taxon>Tracheophyta</taxon>
        <taxon>Spermatophyta</taxon>
        <taxon>Magnoliopsida</taxon>
        <taxon>eudicotyledons</taxon>
        <taxon>Gunneridae</taxon>
        <taxon>Pentapetalae</taxon>
        <taxon>Dilleniales</taxon>
        <taxon>Dilleniaceae</taxon>
        <taxon>Dillenia</taxon>
    </lineage>
</organism>
<dbReference type="EMBL" id="JBAMMX010000012">
    <property type="protein sequence ID" value="KAK6929927.1"/>
    <property type="molecule type" value="Genomic_DNA"/>
</dbReference>
<keyword evidence="4" id="KW-1185">Reference proteome</keyword>
<protein>
    <submittedName>
        <fullName evidence="3">Cupin 1</fullName>
    </submittedName>
</protein>
<dbReference type="SUPFAM" id="SSF51182">
    <property type="entry name" value="RmlC-like cupins"/>
    <property type="match status" value="1"/>
</dbReference>
<reference evidence="3 4" key="1">
    <citation type="submission" date="2023-12" db="EMBL/GenBank/DDBJ databases">
        <title>A high-quality genome assembly for Dillenia turbinata (Dilleniales).</title>
        <authorList>
            <person name="Chanderbali A."/>
        </authorList>
    </citation>
    <scope>NUCLEOTIDE SEQUENCE [LARGE SCALE GENOMIC DNA]</scope>
    <source>
        <strain evidence="3">LSX21</strain>
        <tissue evidence="3">Leaf</tissue>
    </source>
</reference>
<proteinExistence type="predicted"/>
<dbReference type="InterPro" id="IPR014710">
    <property type="entry name" value="RmlC-like_jellyroll"/>
</dbReference>
<accession>A0AAN8Z9Q2</accession>
<sequence length="232" mass="26896">MKKLPQFSFLCTIPPSWFCDGECTQSSEDIYPIETDEEEECLRECHQGEVKECQAWCDQEHSEEQEQEQVGGVKEREEEEEERNNPFYNSRGTSESLSRYEEGWARPLPRFTEILELFRHLESYWFKVCKANTRSFIIPHHFDVETIFFVSQGRGTVTLVKQNLRESYKVEKGDVMMVDAGTTVYTISHDKNEKLQMVKLVQSRNAPGDCEVKILSPSTESSGVKSLKLLSM</sequence>
<name>A0AAN8Z9Q2_9MAGN</name>
<dbReference type="InterPro" id="IPR011051">
    <property type="entry name" value="RmlC_Cupin_sf"/>
</dbReference>
<dbReference type="CDD" id="cd02244">
    <property type="entry name" value="cupin_7S_vicilin-like_N"/>
    <property type="match status" value="1"/>
</dbReference>
<dbReference type="Pfam" id="PF00190">
    <property type="entry name" value="Cupin_1"/>
    <property type="match status" value="1"/>
</dbReference>
<dbReference type="PANTHER" id="PTHR31189:SF13">
    <property type="entry name" value="CUPINCIN"/>
    <property type="match status" value="1"/>
</dbReference>
<dbReference type="InterPro" id="IPR050253">
    <property type="entry name" value="Seed_Storage-Functional"/>
</dbReference>
<dbReference type="PANTHER" id="PTHR31189">
    <property type="entry name" value="OS03G0336100 PROTEIN-RELATED"/>
    <property type="match status" value="1"/>
</dbReference>
<feature type="region of interest" description="Disordered" evidence="1">
    <location>
        <begin position="64"/>
        <end position="94"/>
    </location>
</feature>
<evidence type="ECO:0000256" key="1">
    <source>
        <dbReference type="SAM" id="MobiDB-lite"/>
    </source>
</evidence>
<dbReference type="Gene3D" id="2.60.120.10">
    <property type="entry name" value="Jelly Rolls"/>
    <property type="match status" value="1"/>
</dbReference>
<evidence type="ECO:0000313" key="3">
    <source>
        <dbReference type="EMBL" id="KAK6929927.1"/>
    </source>
</evidence>
<dbReference type="Proteomes" id="UP001370490">
    <property type="component" value="Unassembled WGS sequence"/>
</dbReference>
<dbReference type="InterPro" id="IPR006045">
    <property type="entry name" value="Cupin_1"/>
</dbReference>
<dbReference type="AlphaFoldDB" id="A0AAN8Z9Q2"/>